<evidence type="ECO:0000313" key="1">
    <source>
        <dbReference type="EMBL" id="GJD99911.1"/>
    </source>
</evidence>
<dbReference type="EMBL" id="BPQQ01000019">
    <property type="protein sequence ID" value="GJD99911.1"/>
    <property type="molecule type" value="Genomic_DNA"/>
</dbReference>
<evidence type="ECO:0000313" key="2">
    <source>
        <dbReference type="Proteomes" id="UP001055153"/>
    </source>
</evidence>
<protein>
    <submittedName>
        <fullName evidence="1">Uncharacterized protein</fullName>
    </submittedName>
</protein>
<organism evidence="1 2">
    <name type="scientific">Methylobacterium isbiliense</name>
    <dbReference type="NCBI Taxonomy" id="315478"/>
    <lineage>
        <taxon>Bacteria</taxon>
        <taxon>Pseudomonadati</taxon>
        <taxon>Pseudomonadota</taxon>
        <taxon>Alphaproteobacteria</taxon>
        <taxon>Hyphomicrobiales</taxon>
        <taxon>Methylobacteriaceae</taxon>
        <taxon>Methylobacterium</taxon>
    </lineage>
</organism>
<comment type="caution">
    <text evidence="1">The sequence shown here is derived from an EMBL/GenBank/DDBJ whole genome shotgun (WGS) entry which is preliminary data.</text>
</comment>
<reference evidence="1" key="2">
    <citation type="submission" date="2021-08" db="EMBL/GenBank/DDBJ databases">
        <authorList>
            <person name="Tani A."/>
            <person name="Ola A."/>
            <person name="Ogura Y."/>
            <person name="Katsura K."/>
            <person name="Hayashi T."/>
        </authorList>
    </citation>
    <scope>NUCLEOTIDE SEQUENCE</scope>
    <source>
        <strain evidence="1">DSM 17168</strain>
    </source>
</reference>
<sequence length="49" mass="5468">MRPLVPLVQRLAPSLVTPAQTLGRAMPRIVESRADRFVLESADINRLGR</sequence>
<dbReference type="Proteomes" id="UP001055153">
    <property type="component" value="Unassembled WGS sequence"/>
</dbReference>
<name>A0ABQ4S9X8_9HYPH</name>
<accession>A0ABQ4S9X8</accession>
<keyword evidence="2" id="KW-1185">Reference proteome</keyword>
<dbReference type="RefSeq" id="WP_238234797.1">
    <property type="nucleotide sequence ID" value="NZ_BPQQ01000019.1"/>
</dbReference>
<reference evidence="1" key="1">
    <citation type="journal article" date="2021" name="Front. Microbiol.">
        <title>Comprehensive Comparative Genomics and Phenotyping of Methylobacterium Species.</title>
        <authorList>
            <person name="Alessa O."/>
            <person name="Ogura Y."/>
            <person name="Fujitani Y."/>
            <person name="Takami H."/>
            <person name="Hayashi T."/>
            <person name="Sahin N."/>
            <person name="Tani A."/>
        </authorList>
    </citation>
    <scope>NUCLEOTIDE SEQUENCE</scope>
    <source>
        <strain evidence="1">DSM 17168</strain>
    </source>
</reference>
<gene>
    <name evidence="1" type="ORF">GMJLKIPL_1829</name>
</gene>
<proteinExistence type="predicted"/>